<dbReference type="InterPro" id="IPR052709">
    <property type="entry name" value="Transposase-MT_Hybrid"/>
</dbReference>
<keyword evidence="2" id="KW-1185">Reference proteome</keyword>
<evidence type="ECO:0000313" key="2">
    <source>
        <dbReference type="Proteomes" id="UP000499080"/>
    </source>
</evidence>
<reference evidence="1 2" key="1">
    <citation type="journal article" date="2019" name="Sci. Rep.">
        <title>Orb-weaving spider Araneus ventricosus genome elucidates the spidroin gene catalogue.</title>
        <authorList>
            <person name="Kono N."/>
            <person name="Nakamura H."/>
            <person name="Ohtoshi R."/>
            <person name="Moran D.A.P."/>
            <person name="Shinohara A."/>
            <person name="Yoshida Y."/>
            <person name="Fujiwara M."/>
            <person name="Mori M."/>
            <person name="Tomita M."/>
            <person name="Arakawa K."/>
        </authorList>
    </citation>
    <scope>NUCLEOTIDE SEQUENCE [LARGE SCALE GENOMIC DNA]</scope>
</reference>
<dbReference type="OrthoDB" id="6431520at2759"/>
<dbReference type="Gene3D" id="3.30.420.10">
    <property type="entry name" value="Ribonuclease H-like superfamily/Ribonuclease H"/>
    <property type="match status" value="1"/>
</dbReference>
<organism evidence="1 2">
    <name type="scientific">Araneus ventricosus</name>
    <name type="common">Orbweaver spider</name>
    <name type="synonym">Epeira ventricosa</name>
    <dbReference type="NCBI Taxonomy" id="182803"/>
    <lineage>
        <taxon>Eukaryota</taxon>
        <taxon>Metazoa</taxon>
        <taxon>Ecdysozoa</taxon>
        <taxon>Arthropoda</taxon>
        <taxon>Chelicerata</taxon>
        <taxon>Arachnida</taxon>
        <taxon>Araneae</taxon>
        <taxon>Araneomorphae</taxon>
        <taxon>Entelegynae</taxon>
        <taxon>Araneoidea</taxon>
        <taxon>Araneidae</taxon>
        <taxon>Araneus</taxon>
    </lineage>
</organism>
<proteinExistence type="predicted"/>
<protein>
    <submittedName>
        <fullName evidence="1">Mariner Mos1 transposase</fullName>
    </submittedName>
</protein>
<sequence>MICLSRALKDKRPLYENRHDKVILQHGIARPHVAKPVKIYLEMLKWEVLSHLPYSPDFAPSNYHLFRSMAYGLSEQHFHSYEDAKKWVVFPTWNSNAARKMGKSSG</sequence>
<dbReference type="Proteomes" id="UP000499080">
    <property type="component" value="Unassembled WGS sequence"/>
</dbReference>
<dbReference type="InterPro" id="IPR036397">
    <property type="entry name" value="RNaseH_sf"/>
</dbReference>
<accession>A0A4Y2V5B3</accession>
<gene>
    <name evidence="1" type="primary">marinerT_15</name>
    <name evidence="1" type="ORF">AVEN_188946_1</name>
</gene>
<dbReference type="PANTHER" id="PTHR46060:SF1">
    <property type="entry name" value="MARINER MOS1 TRANSPOSASE-LIKE PROTEIN"/>
    <property type="match status" value="1"/>
</dbReference>
<comment type="caution">
    <text evidence="1">The sequence shown here is derived from an EMBL/GenBank/DDBJ whole genome shotgun (WGS) entry which is preliminary data.</text>
</comment>
<name>A0A4Y2V5B3_ARAVE</name>
<dbReference type="AlphaFoldDB" id="A0A4Y2V5B3"/>
<dbReference type="EMBL" id="BGPR01043183">
    <property type="protein sequence ID" value="GBO19738.1"/>
    <property type="molecule type" value="Genomic_DNA"/>
</dbReference>
<dbReference type="GO" id="GO:0003676">
    <property type="term" value="F:nucleic acid binding"/>
    <property type="evidence" value="ECO:0007669"/>
    <property type="project" value="InterPro"/>
</dbReference>
<dbReference type="PANTHER" id="PTHR46060">
    <property type="entry name" value="MARINER MOS1 TRANSPOSASE-LIKE PROTEIN"/>
    <property type="match status" value="1"/>
</dbReference>
<evidence type="ECO:0000313" key="1">
    <source>
        <dbReference type="EMBL" id="GBO19738.1"/>
    </source>
</evidence>